<evidence type="ECO:0000313" key="3">
    <source>
        <dbReference type="EMBL" id="MFK4637304.1"/>
    </source>
</evidence>
<feature type="transmembrane region" description="Helical" evidence="1">
    <location>
        <begin position="316"/>
        <end position="338"/>
    </location>
</feature>
<feature type="transmembrane region" description="Helical" evidence="1">
    <location>
        <begin position="150"/>
        <end position="170"/>
    </location>
</feature>
<name>A0ABW8MZZ2_9MICC</name>
<reference evidence="3 4" key="1">
    <citation type="submission" date="2024-10" db="EMBL/GenBank/DDBJ databases">
        <title>Novel secondary metabolite-producing bacteria for plant disease control.</title>
        <authorList>
            <person name="Chevrette M."/>
        </authorList>
    </citation>
    <scope>NUCLEOTIDE SEQUENCE [LARGE SCALE GENOMIC DNA]</scope>
    <source>
        <strain evidence="3 4">J30 TE3557</strain>
    </source>
</reference>
<dbReference type="Proteomes" id="UP001620520">
    <property type="component" value="Unassembled WGS sequence"/>
</dbReference>
<feature type="transmembrane region" description="Helical" evidence="1">
    <location>
        <begin position="104"/>
        <end position="130"/>
    </location>
</feature>
<evidence type="ECO:0000313" key="4">
    <source>
        <dbReference type="Proteomes" id="UP001620520"/>
    </source>
</evidence>
<feature type="transmembrane region" description="Helical" evidence="1">
    <location>
        <begin position="62"/>
        <end position="83"/>
    </location>
</feature>
<comment type="caution">
    <text evidence="3">The sequence shown here is derived from an EMBL/GenBank/DDBJ whole genome shotgun (WGS) entry which is preliminary data.</text>
</comment>
<feature type="transmembrane region" description="Helical" evidence="1">
    <location>
        <begin position="282"/>
        <end position="304"/>
    </location>
</feature>
<proteinExistence type="predicted"/>
<dbReference type="InterPro" id="IPR050879">
    <property type="entry name" value="Acyltransferase_3"/>
</dbReference>
<evidence type="ECO:0000259" key="2">
    <source>
        <dbReference type="Pfam" id="PF01757"/>
    </source>
</evidence>
<keyword evidence="1" id="KW-0472">Membrane</keyword>
<feature type="domain" description="Acyltransferase 3" evidence="2">
    <location>
        <begin position="23"/>
        <end position="363"/>
    </location>
</feature>
<gene>
    <name evidence="3" type="ORF">ABIA52_000193</name>
</gene>
<accession>A0ABW8MZZ2</accession>
<keyword evidence="1" id="KW-1133">Transmembrane helix</keyword>
<dbReference type="InterPro" id="IPR002656">
    <property type="entry name" value="Acyl_transf_3_dom"/>
</dbReference>
<organism evidence="3 4">
    <name type="scientific">Paenarthrobacter histidinolovorans</name>
    <dbReference type="NCBI Taxonomy" id="43664"/>
    <lineage>
        <taxon>Bacteria</taxon>
        <taxon>Bacillati</taxon>
        <taxon>Actinomycetota</taxon>
        <taxon>Actinomycetes</taxon>
        <taxon>Micrococcales</taxon>
        <taxon>Micrococcaceae</taxon>
        <taxon>Paenarthrobacter</taxon>
    </lineage>
</organism>
<dbReference type="RefSeq" id="WP_404593257.1">
    <property type="nucleotide sequence ID" value="NZ_JBIYEW010000003.1"/>
</dbReference>
<feature type="transmembrane region" description="Helical" evidence="1">
    <location>
        <begin position="177"/>
        <end position="201"/>
    </location>
</feature>
<dbReference type="Pfam" id="PF01757">
    <property type="entry name" value="Acyl_transf_3"/>
    <property type="match status" value="1"/>
</dbReference>
<feature type="transmembrane region" description="Helical" evidence="1">
    <location>
        <begin position="221"/>
        <end position="245"/>
    </location>
</feature>
<dbReference type="EMBL" id="JBIYEW010000003">
    <property type="protein sequence ID" value="MFK4637304.1"/>
    <property type="molecule type" value="Genomic_DNA"/>
</dbReference>
<keyword evidence="4" id="KW-1185">Reference proteome</keyword>
<protein>
    <submittedName>
        <fullName evidence="3">Peptidoglycan/LPS O-acetylase OafA/YrhL</fullName>
    </submittedName>
</protein>
<evidence type="ECO:0000256" key="1">
    <source>
        <dbReference type="SAM" id="Phobius"/>
    </source>
</evidence>
<feature type="transmembrane region" description="Helical" evidence="1">
    <location>
        <begin position="257"/>
        <end position="276"/>
    </location>
</feature>
<dbReference type="PANTHER" id="PTHR23028:SF53">
    <property type="entry name" value="ACYL_TRANSF_3 DOMAIN-CONTAINING PROTEIN"/>
    <property type="match status" value="1"/>
</dbReference>
<feature type="transmembrane region" description="Helical" evidence="1">
    <location>
        <begin position="21"/>
        <end position="42"/>
    </location>
</feature>
<dbReference type="PANTHER" id="PTHR23028">
    <property type="entry name" value="ACETYLTRANSFERASE"/>
    <property type="match status" value="1"/>
</dbReference>
<sequence>MPKASLLPEPTGTLSITARRLDALTGLRFYAALLVFAFHISLNRFYIGDSDVVEPLQFILKNGGWFGVTFFFILSGFVLMWSARAGDTPGRFIWRRVAKIVPNHAVTFFIALAIGGLGASTIGEATANLLLIHAWVPADTAFFSINHPSWSLSAELFFYLAFPFVLPLVNRIPRHRLLLIGTTLITLIMLAPLAAGLLPTGEVFGPNHAQSPLFGASIPQIWAVYALPPVRLLEFALGMLAARAVRERTLPTIPLRPALLLAALGYAGSLFLPITWQMDAAYVIPVLILVIAAAQDISPPGIFASPAAVRLGELSFAFYMVHDIILTLTRTIVGPAALQPFPAVITILAAFVLSLACAYLLWRLVEVPANNALRSRNPFPARPTISREA</sequence>
<keyword evidence="1" id="KW-0812">Transmembrane</keyword>
<feature type="transmembrane region" description="Helical" evidence="1">
    <location>
        <begin position="344"/>
        <end position="365"/>
    </location>
</feature>